<evidence type="ECO:0000313" key="2">
    <source>
        <dbReference type="EMBL" id="MDV6269447.1"/>
    </source>
</evidence>
<evidence type="ECO:0000313" key="3">
    <source>
        <dbReference type="Proteomes" id="UP001185927"/>
    </source>
</evidence>
<feature type="transmembrane region" description="Helical" evidence="1">
    <location>
        <begin position="12"/>
        <end position="32"/>
    </location>
</feature>
<dbReference type="RefSeq" id="WP_095886315.1">
    <property type="nucleotide sequence ID" value="NZ_JAWLKB010000011.1"/>
</dbReference>
<keyword evidence="1" id="KW-1133">Transmembrane helix</keyword>
<keyword evidence="3" id="KW-1185">Reference proteome</keyword>
<sequence>MTRSDVSWQSRAMAWPLVVGTVFGSYFALLFADSSDVSSVLTAICLGSLCSLPAGGLLGMAAILTGKGVLAVGERHVRAAAPTTWRLAFATSTAVVVAMIVTAALSVAGADGFSIAWPALTISAISFGAASVYYPAATHEDLAHDDVASAGK</sequence>
<dbReference type="Proteomes" id="UP001185927">
    <property type="component" value="Unassembled WGS sequence"/>
</dbReference>
<evidence type="ECO:0000256" key="1">
    <source>
        <dbReference type="SAM" id="Phobius"/>
    </source>
</evidence>
<dbReference type="EMBL" id="JAWLKB010000011">
    <property type="protein sequence ID" value="MDV6269447.1"/>
    <property type="molecule type" value="Genomic_DNA"/>
</dbReference>
<accession>A0ABU4BZ22</accession>
<gene>
    <name evidence="2" type="ORF">R3Q16_22785</name>
</gene>
<keyword evidence="1" id="KW-0812">Transmembrane</keyword>
<name>A0ABU4BZ22_RHOGO</name>
<protein>
    <submittedName>
        <fullName evidence="2">Uncharacterized protein</fullName>
    </submittedName>
</protein>
<keyword evidence="1" id="KW-0472">Membrane</keyword>
<comment type="caution">
    <text evidence="2">The sequence shown here is derived from an EMBL/GenBank/DDBJ whole genome shotgun (WGS) entry which is preliminary data.</text>
</comment>
<organism evidence="2 3">
    <name type="scientific">Rhodococcus globerulus</name>
    <dbReference type="NCBI Taxonomy" id="33008"/>
    <lineage>
        <taxon>Bacteria</taxon>
        <taxon>Bacillati</taxon>
        <taxon>Actinomycetota</taxon>
        <taxon>Actinomycetes</taxon>
        <taxon>Mycobacteriales</taxon>
        <taxon>Nocardiaceae</taxon>
        <taxon>Rhodococcus</taxon>
    </lineage>
</organism>
<feature type="transmembrane region" description="Helical" evidence="1">
    <location>
        <begin position="85"/>
        <end position="109"/>
    </location>
</feature>
<reference evidence="2 3" key="1">
    <citation type="submission" date="2023-10" db="EMBL/GenBank/DDBJ databases">
        <title>Development of a sustainable strategy for remediation of hydrocarbon-contaminated territories based on the waste exchange concept.</title>
        <authorList>
            <person name="Krivoruchko A."/>
        </authorList>
    </citation>
    <scope>NUCLEOTIDE SEQUENCE [LARGE SCALE GENOMIC DNA]</scope>
    <source>
        <strain evidence="2 3">IEGM 1203</strain>
    </source>
</reference>
<feature type="transmembrane region" description="Helical" evidence="1">
    <location>
        <begin position="38"/>
        <end position="64"/>
    </location>
</feature>
<feature type="transmembrane region" description="Helical" evidence="1">
    <location>
        <begin position="115"/>
        <end position="134"/>
    </location>
</feature>
<proteinExistence type="predicted"/>